<organism evidence="2">
    <name type="scientific">uncultured Caudovirales phage</name>
    <dbReference type="NCBI Taxonomy" id="2100421"/>
    <lineage>
        <taxon>Viruses</taxon>
        <taxon>Duplodnaviria</taxon>
        <taxon>Heunggongvirae</taxon>
        <taxon>Uroviricota</taxon>
        <taxon>Caudoviricetes</taxon>
        <taxon>Peduoviridae</taxon>
        <taxon>Maltschvirus</taxon>
        <taxon>Maltschvirus maltsch</taxon>
    </lineage>
</organism>
<evidence type="ECO:0000256" key="1">
    <source>
        <dbReference type="SAM" id="Phobius"/>
    </source>
</evidence>
<protein>
    <submittedName>
        <fullName evidence="2">Uncharacterized protein</fullName>
    </submittedName>
</protein>
<keyword evidence="1" id="KW-0812">Transmembrane</keyword>
<feature type="transmembrane region" description="Helical" evidence="1">
    <location>
        <begin position="12"/>
        <end position="32"/>
    </location>
</feature>
<accession>A0A6J5SWC5</accession>
<keyword evidence="1" id="KW-1133">Transmembrane helix</keyword>
<evidence type="ECO:0000313" key="2">
    <source>
        <dbReference type="EMBL" id="CAB4219540.1"/>
    </source>
</evidence>
<name>A0A6J5SWC5_9CAUD</name>
<proteinExistence type="predicted"/>
<sequence length="148" mass="16570">MNFINPIPNAEFQIGIVCALMCIMFIFLYVGVKLINRIEELRADMIEMNNALDKDVASLRHYTNNTLMSHSESIVGITSHLNRPLYEVGNTVWYNRGNDGLAGVFEDHKGVIKSIIALSGELPTYQVKGNESTIEVSVHQSLITAWTN</sequence>
<gene>
    <name evidence="2" type="ORF">UFOVP1615_26</name>
</gene>
<keyword evidence="1" id="KW-0472">Membrane</keyword>
<dbReference type="EMBL" id="LR797481">
    <property type="protein sequence ID" value="CAB4219540.1"/>
    <property type="molecule type" value="Genomic_DNA"/>
</dbReference>
<reference evidence="2" key="1">
    <citation type="submission" date="2020-05" db="EMBL/GenBank/DDBJ databases">
        <authorList>
            <person name="Chiriac C."/>
            <person name="Salcher M."/>
            <person name="Ghai R."/>
            <person name="Kavagutti S V."/>
        </authorList>
    </citation>
    <scope>NUCLEOTIDE SEQUENCE</scope>
</reference>